<feature type="coiled-coil region" evidence="1">
    <location>
        <begin position="58"/>
        <end position="85"/>
    </location>
</feature>
<protein>
    <submittedName>
        <fullName evidence="2">Uncharacterized protein</fullName>
    </submittedName>
</protein>
<evidence type="ECO:0000313" key="2">
    <source>
        <dbReference type="EMBL" id="PVU89102.1"/>
    </source>
</evidence>
<accession>A0A2T9Y9V2</accession>
<gene>
    <name evidence="2" type="ORF">BB561_005538</name>
</gene>
<dbReference type="EMBL" id="MBFR01000339">
    <property type="protein sequence ID" value="PVU89102.1"/>
    <property type="molecule type" value="Genomic_DNA"/>
</dbReference>
<evidence type="ECO:0000256" key="1">
    <source>
        <dbReference type="SAM" id="Coils"/>
    </source>
</evidence>
<evidence type="ECO:0000313" key="3">
    <source>
        <dbReference type="Proteomes" id="UP000245383"/>
    </source>
</evidence>
<name>A0A2T9Y9V2_9FUNG</name>
<proteinExistence type="predicted"/>
<organism evidence="2 3">
    <name type="scientific">Smittium simulii</name>
    <dbReference type="NCBI Taxonomy" id="133385"/>
    <lineage>
        <taxon>Eukaryota</taxon>
        <taxon>Fungi</taxon>
        <taxon>Fungi incertae sedis</taxon>
        <taxon>Zoopagomycota</taxon>
        <taxon>Kickxellomycotina</taxon>
        <taxon>Harpellomycetes</taxon>
        <taxon>Harpellales</taxon>
        <taxon>Legeriomycetaceae</taxon>
        <taxon>Smittium</taxon>
    </lineage>
</organism>
<keyword evidence="1" id="KW-0175">Coiled coil</keyword>
<dbReference type="Proteomes" id="UP000245383">
    <property type="component" value="Unassembled WGS sequence"/>
</dbReference>
<keyword evidence="3" id="KW-1185">Reference proteome</keyword>
<reference evidence="2 3" key="1">
    <citation type="journal article" date="2018" name="MBio">
        <title>Comparative Genomics Reveals the Core Gene Toolbox for the Fungus-Insect Symbiosis.</title>
        <authorList>
            <person name="Wang Y."/>
            <person name="Stata M."/>
            <person name="Wang W."/>
            <person name="Stajich J.E."/>
            <person name="White M.M."/>
            <person name="Moncalvo J.M."/>
        </authorList>
    </citation>
    <scope>NUCLEOTIDE SEQUENCE [LARGE SCALE GENOMIC DNA]</scope>
    <source>
        <strain evidence="2 3">SWE-8-4</strain>
    </source>
</reference>
<comment type="caution">
    <text evidence="2">The sequence shown here is derived from an EMBL/GenBank/DDBJ whole genome shotgun (WGS) entry which is preliminary data.</text>
</comment>
<sequence length="748" mass="85594">MAKTRQTYLNGFFKAPQATDHNESKQDELVTNALNPARQPLAWVEISANHTRKISSSSDTLKHANENISNQLYELEDEVNSTLNLSEYSDLSDNSDTLQEGNLLGDSEKILKAFGLSKPRQTRQNTKSELAPINKAGNTLNFLSDTSILQKKKKTYNQLSKILSKNKRILKNLDIIDNEIGIKSDFSSEIEDESDSIYNDYHNSDLDGNDLQFKSNDTQLSIDFDNESKTINTDFVVDEGINNILVNSINIDLEKENGLKKAYRIHHDHLKQNQKNSFNDFNGLNFIHKINSNILDTFEKISSHKIPSDLIFLLGNLDSEFLDTRIKNTLICIGCYQNNKTKAHTQTSEDIQAIKLCVANCRMYNTNSMLSISFLDEILTSLLSNSPTEVLSNIGSFEYKGILPHLNNNDSLQTSLEGITSIVELYSEYFVCSTKFFVESINTSIQFSDSNSPEIKRKARRRSKKLSPQNINGILYTDIVHSMMLMVLLLLEIRMVPHSSCIKNSLFDIVKVIPPNDWVAINDIWTDKLKKINKELNLSNKLLLLTEITTSDRRMMVIRADLAYFTLLELYPNSSLPNKCKIFQYLELGVHVTPHIKKEFIVYLKNILTLLSNADCFNEALQKNTENCFSNRSSENQKYQHKSLLIGLNCVSILLAPTLLMPFVYNGNSSQEKINGFKLESNQIHDDQYFPVVMALYKRLNFIYRRINKSLAKDLDLLHCKDVLHLTLMWMSMTWLHKKDNHPVYSLN</sequence>
<dbReference type="AlphaFoldDB" id="A0A2T9Y9V2"/>